<comment type="cofactor">
    <cofactor evidence="1">
        <name>FAD</name>
        <dbReference type="ChEBI" id="CHEBI:57692"/>
    </cofactor>
</comment>
<evidence type="ECO:0000313" key="8">
    <source>
        <dbReference type="Proteomes" id="UP000722485"/>
    </source>
</evidence>
<feature type="domain" description="FAD dependent oxidoreductase" evidence="6">
    <location>
        <begin position="5"/>
        <end position="197"/>
    </location>
</feature>
<evidence type="ECO:0000256" key="4">
    <source>
        <dbReference type="ARBA" id="ARBA00022827"/>
    </source>
</evidence>
<dbReference type="InterPro" id="IPR006076">
    <property type="entry name" value="FAD-dep_OxRdtase"/>
</dbReference>
<evidence type="ECO:0000313" key="7">
    <source>
        <dbReference type="EMBL" id="KAF7544309.1"/>
    </source>
</evidence>
<keyword evidence="5" id="KW-0560">Oxidoreductase</keyword>
<dbReference type="AlphaFoldDB" id="A0A9P5LBL3"/>
<dbReference type="PANTHER" id="PTHR11530:SF11">
    <property type="entry name" value="D-ASPARTATE OXIDASE"/>
    <property type="match status" value="1"/>
</dbReference>
<evidence type="ECO:0000256" key="1">
    <source>
        <dbReference type="ARBA" id="ARBA00001974"/>
    </source>
</evidence>
<evidence type="ECO:0000259" key="6">
    <source>
        <dbReference type="Pfam" id="PF01266"/>
    </source>
</evidence>
<protein>
    <recommendedName>
        <fullName evidence="6">FAD dependent oxidoreductase domain-containing protein</fullName>
    </recommendedName>
</protein>
<name>A0A9P5LBL3_9HYPO</name>
<keyword evidence="8" id="KW-1185">Reference proteome</keyword>
<dbReference type="OrthoDB" id="2015447at2759"/>
<dbReference type="SUPFAM" id="SSF51971">
    <property type="entry name" value="Nucleotide-binding domain"/>
    <property type="match status" value="1"/>
</dbReference>
<gene>
    <name evidence="7" type="ORF">G7Z17_g10055</name>
</gene>
<proteinExistence type="inferred from homology"/>
<dbReference type="PROSITE" id="PS00677">
    <property type="entry name" value="DAO"/>
    <property type="match status" value="1"/>
</dbReference>
<keyword evidence="4" id="KW-0274">FAD</keyword>
<dbReference type="InterPro" id="IPR006181">
    <property type="entry name" value="D-amino_acid_oxidase_CS"/>
</dbReference>
<accession>A0A9P5LBL3</accession>
<dbReference type="GO" id="GO:0005737">
    <property type="term" value="C:cytoplasm"/>
    <property type="evidence" value="ECO:0007669"/>
    <property type="project" value="TreeGrafter"/>
</dbReference>
<dbReference type="GO" id="GO:0003884">
    <property type="term" value="F:D-amino-acid oxidase activity"/>
    <property type="evidence" value="ECO:0007669"/>
    <property type="project" value="InterPro"/>
</dbReference>
<evidence type="ECO:0000256" key="3">
    <source>
        <dbReference type="ARBA" id="ARBA00022630"/>
    </source>
</evidence>
<evidence type="ECO:0000256" key="2">
    <source>
        <dbReference type="ARBA" id="ARBA00006730"/>
    </source>
</evidence>
<comment type="similarity">
    <text evidence="2">Belongs to the DAMOX/DASOX family.</text>
</comment>
<dbReference type="GO" id="GO:0019478">
    <property type="term" value="P:D-amino acid catabolic process"/>
    <property type="evidence" value="ECO:0007669"/>
    <property type="project" value="TreeGrafter"/>
</dbReference>
<dbReference type="PANTHER" id="PTHR11530">
    <property type="entry name" value="D-AMINO ACID OXIDASE"/>
    <property type="match status" value="1"/>
</dbReference>
<organism evidence="7 8">
    <name type="scientific">Cylindrodendrum hubeiense</name>
    <dbReference type="NCBI Taxonomy" id="595255"/>
    <lineage>
        <taxon>Eukaryota</taxon>
        <taxon>Fungi</taxon>
        <taxon>Dikarya</taxon>
        <taxon>Ascomycota</taxon>
        <taxon>Pezizomycotina</taxon>
        <taxon>Sordariomycetes</taxon>
        <taxon>Hypocreomycetidae</taxon>
        <taxon>Hypocreales</taxon>
        <taxon>Nectriaceae</taxon>
        <taxon>Cylindrodendrum</taxon>
    </lineage>
</organism>
<evidence type="ECO:0000256" key="5">
    <source>
        <dbReference type="ARBA" id="ARBA00023002"/>
    </source>
</evidence>
<dbReference type="EMBL" id="JAANBB010000311">
    <property type="protein sequence ID" value="KAF7544309.1"/>
    <property type="molecule type" value="Genomic_DNA"/>
</dbReference>
<dbReference type="SUPFAM" id="SSF54373">
    <property type="entry name" value="FAD-linked reductases, C-terminal domain"/>
    <property type="match status" value="1"/>
</dbReference>
<dbReference type="GO" id="GO:0071949">
    <property type="term" value="F:FAD binding"/>
    <property type="evidence" value="ECO:0007669"/>
    <property type="project" value="InterPro"/>
</dbReference>
<reference evidence="7" key="1">
    <citation type="submission" date="2020-03" db="EMBL/GenBank/DDBJ databases">
        <title>Draft Genome Sequence of Cylindrodendrum hubeiense.</title>
        <authorList>
            <person name="Buettner E."/>
            <person name="Kellner H."/>
        </authorList>
    </citation>
    <scope>NUCLEOTIDE SEQUENCE</scope>
    <source>
        <strain evidence="7">IHI 201604</strain>
    </source>
</reference>
<keyword evidence="3" id="KW-0285">Flavoprotein</keyword>
<dbReference type="Gene3D" id="3.30.9.10">
    <property type="entry name" value="D-Amino Acid Oxidase, subunit A, domain 2"/>
    <property type="match status" value="1"/>
</dbReference>
<dbReference type="Proteomes" id="UP000722485">
    <property type="component" value="Unassembled WGS sequence"/>
</dbReference>
<comment type="caution">
    <text evidence="7">The sequence shown here is derived from an EMBL/GenBank/DDBJ whole genome shotgun (WGS) entry which is preliminary data.</text>
</comment>
<dbReference type="InterPro" id="IPR023209">
    <property type="entry name" value="DAO"/>
</dbReference>
<sequence>MTIGFSYDGLVANPTQFLPWLMQKLKNNGVSFTCRTLGSMEELAKLTGAKTLVNASGLGAERLAADENVLGIRGQTMFVKTDKLDEAMIIQGSQYTYVIPRASDGGVILGGVTQPGDSRVQPDLDLRTDILKRVNSMTNGAFSWVDLKRDVVKDIVGFRPSRKGGIRVEREGNIVHAYGLSGLGYLYAFGIAEKVRDLVVNKPPSAKL</sequence>
<dbReference type="Pfam" id="PF01266">
    <property type="entry name" value="DAO"/>
    <property type="match status" value="1"/>
</dbReference>